<gene>
    <name evidence="2" type="ORF">QVD17_27635</name>
</gene>
<protein>
    <recommendedName>
        <fullName evidence="1">F-box associated beta-propeller type 1 domain-containing protein</fullName>
    </recommendedName>
</protein>
<dbReference type="Pfam" id="PF07734">
    <property type="entry name" value="FBA_1"/>
    <property type="match status" value="1"/>
</dbReference>
<name>A0AAD8K8V1_TARER</name>
<dbReference type="NCBIfam" id="TIGR01640">
    <property type="entry name" value="F_box_assoc_1"/>
    <property type="match status" value="1"/>
</dbReference>
<dbReference type="InterPro" id="IPR006527">
    <property type="entry name" value="F-box-assoc_dom_typ1"/>
</dbReference>
<reference evidence="2" key="1">
    <citation type="journal article" date="2023" name="bioRxiv">
        <title>Improved chromosome-level genome assembly for marigold (Tagetes erecta).</title>
        <authorList>
            <person name="Jiang F."/>
            <person name="Yuan L."/>
            <person name="Wang S."/>
            <person name="Wang H."/>
            <person name="Xu D."/>
            <person name="Wang A."/>
            <person name="Fan W."/>
        </authorList>
    </citation>
    <scope>NUCLEOTIDE SEQUENCE</scope>
    <source>
        <strain evidence="2">WSJ</strain>
        <tissue evidence="2">Leaf</tissue>
    </source>
</reference>
<dbReference type="PANTHER" id="PTHR31672">
    <property type="entry name" value="BNACNNG10540D PROTEIN"/>
    <property type="match status" value="1"/>
</dbReference>
<evidence type="ECO:0000259" key="1">
    <source>
        <dbReference type="Pfam" id="PF07734"/>
    </source>
</evidence>
<dbReference type="InterPro" id="IPR050796">
    <property type="entry name" value="SCF_F-box_component"/>
</dbReference>
<dbReference type="AlphaFoldDB" id="A0AAD8K8V1"/>
<dbReference type="Proteomes" id="UP001229421">
    <property type="component" value="Unassembled WGS sequence"/>
</dbReference>
<keyword evidence="3" id="KW-1185">Reference proteome</keyword>
<accession>A0AAD8K8V1</accession>
<feature type="domain" description="F-box associated beta-propeller type 1" evidence="1">
    <location>
        <begin position="22"/>
        <end position="171"/>
    </location>
</feature>
<dbReference type="EMBL" id="JAUHHV010000007">
    <property type="protein sequence ID" value="KAK1418490.1"/>
    <property type="molecule type" value="Genomic_DNA"/>
</dbReference>
<dbReference type="InterPro" id="IPR017451">
    <property type="entry name" value="F-box-assoc_interact_dom"/>
</dbReference>
<dbReference type="PANTHER" id="PTHR31672:SF6">
    <property type="entry name" value="F-BOX DOMAIN-CONTAINING PROTEIN"/>
    <property type="match status" value="1"/>
</dbReference>
<organism evidence="2 3">
    <name type="scientific">Tagetes erecta</name>
    <name type="common">African marigold</name>
    <dbReference type="NCBI Taxonomy" id="13708"/>
    <lineage>
        <taxon>Eukaryota</taxon>
        <taxon>Viridiplantae</taxon>
        <taxon>Streptophyta</taxon>
        <taxon>Embryophyta</taxon>
        <taxon>Tracheophyta</taxon>
        <taxon>Spermatophyta</taxon>
        <taxon>Magnoliopsida</taxon>
        <taxon>eudicotyledons</taxon>
        <taxon>Gunneridae</taxon>
        <taxon>Pentapetalae</taxon>
        <taxon>asterids</taxon>
        <taxon>campanulids</taxon>
        <taxon>Asterales</taxon>
        <taxon>Asteraceae</taxon>
        <taxon>Asteroideae</taxon>
        <taxon>Heliantheae alliance</taxon>
        <taxon>Tageteae</taxon>
        <taxon>Tagetes</taxon>
    </lineage>
</organism>
<proteinExistence type="predicted"/>
<evidence type="ECO:0000313" key="2">
    <source>
        <dbReference type="EMBL" id="KAK1418490.1"/>
    </source>
</evidence>
<evidence type="ECO:0000313" key="3">
    <source>
        <dbReference type="Proteomes" id="UP001229421"/>
    </source>
</evidence>
<sequence length="264" mass="30985">MKTPQKVLIRQELIIQETHPVFKGFGFDLITDDYKIVAIAFGVVEPITCVYSLKKDSWSEIPRSVSICNFDLKLVNDACFINGILHWVVDDNMTIRPTQVVPEETRRFILTFDLGSHVFGRILLPKRWEVKQLTAINGCLALVYSRGCDVWKIRVMKEYNEAGSSWPVVYRFKQEGYDVIRAVQLVSNGDLFAHFEGLKVYDRRKMLRSVIEPLRFRPRWFMETYVESLELLNEERATTFGETIFTYTRKDKFKRICLKDDDYI</sequence>
<comment type="caution">
    <text evidence="2">The sequence shown here is derived from an EMBL/GenBank/DDBJ whole genome shotgun (WGS) entry which is preliminary data.</text>
</comment>